<comment type="caution">
    <text evidence="1">The sequence shown here is derived from an EMBL/GenBank/DDBJ whole genome shotgun (WGS) entry which is preliminary data.</text>
</comment>
<reference evidence="1 2" key="1">
    <citation type="submission" date="2023-04" db="EMBL/GenBank/DDBJ databases">
        <title>Streptomyces chengmaiensis sp. nov. isolated from the stem of mangrove plant in Hainan.</title>
        <authorList>
            <person name="Huang X."/>
            <person name="Zhou S."/>
            <person name="Chu X."/>
            <person name="Xie Y."/>
            <person name="Lin Y."/>
        </authorList>
    </citation>
    <scope>NUCLEOTIDE SEQUENCE [LARGE SCALE GENOMIC DNA]</scope>
    <source>
        <strain evidence="1 2">HNM0663</strain>
    </source>
</reference>
<keyword evidence="2" id="KW-1185">Reference proteome</keyword>
<accession>A0ABT6HSI7</accession>
<sequence>MVVAVAVLTLVNSGAHPAQARAAATCTGRLAKTVTFSTGELRIYKGRHYACAMTLAKKPGKRRSMRVSLQPRGGRAVVDAGWFTRYAGPITVHALNRCVRASGSVSGVTRSTGWILC</sequence>
<proteinExistence type="predicted"/>
<evidence type="ECO:0000313" key="1">
    <source>
        <dbReference type="EMBL" id="MDH2391672.1"/>
    </source>
</evidence>
<dbReference type="EMBL" id="JARWBG010000030">
    <property type="protein sequence ID" value="MDH2391672.1"/>
    <property type="molecule type" value="Genomic_DNA"/>
</dbReference>
<protein>
    <recommendedName>
        <fullName evidence="3">Secreted protein</fullName>
    </recommendedName>
</protein>
<dbReference type="RefSeq" id="WP_240135631.1">
    <property type="nucleotide sequence ID" value="NZ_JARWBG010000030.1"/>
</dbReference>
<evidence type="ECO:0008006" key="3">
    <source>
        <dbReference type="Google" id="ProtNLM"/>
    </source>
</evidence>
<evidence type="ECO:0000313" key="2">
    <source>
        <dbReference type="Proteomes" id="UP001223144"/>
    </source>
</evidence>
<name>A0ABT6HSI7_9ACTN</name>
<dbReference type="Proteomes" id="UP001223144">
    <property type="component" value="Unassembled WGS sequence"/>
</dbReference>
<gene>
    <name evidence="1" type="ORF">QCN29_23410</name>
</gene>
<organism evidence="1 2">
    <name type="scientific">Streptomyces chengmaiensis</name>
    <dbReference type="NCBI Taxonomy" id="3040919"/>
    <lineage>
        <taxon>Bacteria</taxon>
        <taxon>Bacillati</taxon>
        <taxon>Actinomycetota</taxon>
        <taxon>Actinomycetes</taxon>
        <taxon>Kitasatosporales</taxon>
        <taxon>Streptomycetaceae</taxon>
        <taxon>Streptomyces</taxon>
    </lineage>
</organism>